<evidence type="ECO:0000313" key="2">
    <source>
        <dbReference type="Proteomes" id="UP000308697"/>
    </source>
</evidence>
<gene>
    <name evidence="1" type="ORF">FCH28_03785</name>
</gene>
<dbReference type="Proteomes" id="UP000308697">
    <property type="component" value="Unassembled WGS sequence"/>
</dbReference>
<keyword evidence="2" id="KW-1185">Reference proteome</keyword>
<dbReference type="EMBL" id="SUMB01000001">
    <property type="protein sequence ID" value="TJZ59222.1"/>
    <property type="molecule type" value="Genomic_DNA"/>
</dbReference>
<dbReference type="InterPro" id="IPR011990">
    <property type="entry name" value="TPR-like_helical_dom_sf"/>
</dbReference>
<reference evidence="1 2" key="1">
    <citation type="submission" date="2019-04" db="EMBL/GenBank/DDBJ databases">
        <title>Streptomyces piniterrae sp. nov., a heliquinomycin-producing actinomycete isolated from rhizosphere soil of Pinus yunnanensis.</title>
        <authorList>
            <person name="Zhuang X."/>
            <person name="Zhao J."/>
        </authorList>
    </citation>
    <scope>NUCLEOTIDE SEQUENCE [LARGE SCALE GENOMIC DNA]</scope>
    <source>
        <strain evidence="2">jys28</strain>
    </source>
</reference>
<sequence>MDTHHAIRHPLALLREQSGLSHGAYAQLIAKTHAELGFGSMAARREKVARWESGKVTPETSAQLAMAHLHDVPRSEVLRTGWPDWLYAATGHSGLLTAPWTGAEALQALDRIARPAARAVKHRYDALSSENGVADLVSSWRDAAAEHHGLPASSGRRIDGSTVDVLEQNHRELHHLYTQLGAQAVRPSADAGLRMVADLARNSSCDQATRARLLSLAASAAGFSGWLAFEAGDHLRAQSAFLAELRTAAAAGDPQVGACAMIQTAKQKLELRDLAGTHLLLDAAERLCASTRPSRRMSALIAITAAAASALQGDADATARQIDTALTIDTTIRHDDDPCWTDWLTTEMLLFQAGNAYVYLGKADKGLDYLLPVFDTATAAENMGDRDLAFGSIHIAMAHTSAGDVDEAIPWVRNVPEMLGRSPAFCVEEYYRSLLSKLNCHSQNSMVREFLDEQRN</sequence>
<evidence type="ECO:0000313" key="1">
    <source>
        <dbReference type="EMBL" id="TJZ59222.1"/>
    </source>
</evidence>
<comment type="caution">
    <text evidence="1">The sequence shown here is derived from an EMBL/GenBank/DDBJ whole genome shotgun (WGS) entry which is preliminary data.</text>
</comment>
<dbReference type="AlphaFoldDB" id="A0A4U0NYE1"/>
<name>A0A4U0NYE1_9ACTN</name>
<proteinExistence type="predicted"/>
<dbReference type="RefSeq" id="WP_136738174.1">
    <property type="nucleotide sequence ID" value="NZ_SUMB01000001.1"/>
</dbReference>
<protein>
    <recommendedName>
        <fullName evidence="3">XRE family transcriptional regulator</fullName>
    </recommendedName>
</protein>
<accession>A0A4U0NYE1</accession>
<dbReference type="SUPFAM" id="SSF48452">
    <property type="entry name" value="TPR-like"/>
    <property type="match status" value="1"/>
</dbReference>
<organism evidence="1 2">
    <name type="scientific">Streptomyces piniterrae</name>
    <dbReference type="NCBI Taxonomy" id="2571125"/>
    <lineage>
        <taxon>Bacteria</taxon>
        <taxon>Bacillati</taxon>
        <taxon>Actinomycetota</taxon>
        <taxon>Actinomycetes</taxon>
        <taxon>Kitasatosporales</taxon>
        <taxon>Streptomycetaceae</taxon>
        <taxon>Streptomyces</taxon>
    </lineage>
</organism>
<dbReference type="OrthoDB" id="3398540at2"/>
<evidence type="ECO:0008006" key="3">
    <source>
        <dbReference type="Google" id="ProtNLM"/>
    </source>
</evidence>